<keyword evidence="1" id="KW-0472">Membrane</keyword>
<keyword evidence="1" id="KW-1133">Transmembrane helix</keyword>
<dbReference type="PANTHER" id="PTHR38441:SF1">
    <property type="entry name" value="MEMBRANE PROTEIN"/>
    <property type="match status" value="1"/>
</dbReference>
<proteinExistence type="predicted"/>
<comment type="caution">
    <text evidence="2">The sequence shown here is derived from an EMBL/GenBank/DDBJ whole genome shotgun (WGS) entry which is preliminary data.</text>
</comment>
<sequence>MSHHHEPHDAAHRHTDEEVEAHLPKEHWPLPELSQVGPEHPADGIDFTAAKASDEYRELRTSFTSFAFPMVATFVGLYFVFVLMAVYAPTLMARRVVGFVNIGILFGLLNFLTTYFVTWAYVRHANNNLDPRSSALRDRLEKEAVR</sequence>
<dbReference type="EMBL" id="JBHUFZ010000027">
    <property type="protein sequence ID" value="MFD1890860.1"/>
    <property type="molecule type" value="Genomic_DNA"/>
</dbReference>
<evidence type="ECO:0000256" key="1">
    <source>
        <dbReference type="SAM" id="Phobius"/>
    </source>
</evidence>
<reference evidence="3" key="1">
    <citation type="journal article" date="2019" name="Int. J. Syst. Evol. Microbiol.">
        <title>The Global Catalogue of Microorganisms (GCM) 10K type strain sequencing project: providing services to taxonomists for standard genome sequencing and annotation.</title>
        <authorList>
            <consortium name="The Broad Institute Genomics Platform"/>
            <consortium name="The Broad Institute Genome Sequencing Center for Infectious Disease"/>
            <person name="Wu L."/>
            <person name="Ma J."/>
        </authorList>
    </citation>
    <scope>NUCLEOTIDE SEQUENCE [LARGE SCALE GENOMIC DNA]</scope>
    <source>
        <strain evidence="3">CAIM 431</strain>
    </source>
</reference>
<organism evidence="2 3">
    <name type="scientific">Luteococcus peritonei</name>
    <dbReference type="NCBI Taxonomy" id="88874"/>
    <lineage>
        <taxon>Bacteria</taxon>
        <taxon>Bacillati</taxon>
        <taxon>Actinomycetota</taxon>
        <taxon>Actinomycetes</taxon>
        <taxon>Propionibacteriales</taxon>
        <taxon>Propionibacteriaceae</taxon>
        <taxon>Luteococcus</taxon>
    </lineage>
</organism>
<evidence type="ECO:0000313" key="2">
    <source>
        <dbReference type="EMBL" id="MFD1890860.1"/>
    </source>
</evidence>
<dbReference type="Proteomes" id="UP001597326">
    <property type="component" value="Unassembled WGS sequence"/>
</dbReference>
<keyword evidence="3" id="KW-1185">Reference proteome</keyword>
<keyword evidence="1" id="KW-0812">Transmembrane</keyword>
<dbReference type="RefSeq" id="WP_343875260.1">
    <property type="nucleotide sequence ID" value="NZ_BAAAIX010000029.1"/>
</dbReference>
<accession>A0ABW4RX60</accession>
<dbReference type="PANTHER" id="PTHR38441">
    <property type="entry name" value="INTEGRAL MEMBRANE PROTEIN-RELATED"/>
    <property type="match status" value="1"/>
</dbReference>
<dbReference type="Pfam" id="PF04341">
    <property type="entry name" value="DUF485"/>
    <property type="match status" value="1"/>
</dbReference>
<gene>
    <name evidence="2" type="ORF">ACFSCS_11800</name>
</gene>
<feature type="transmembrane region" description="Helical" evidence="1">
    <location>
        <begin position="66"/>
        <end position="87"/>
    </location>
</feature>
<dbReference type="InterPro" id="IPR007436">
    <property type="entry name" value="DUF485"/>
</dbReference>
<name>A0ABW4RX60_9ACTN</name>
<evidence type="ECO:0000313" key="3">
    <source>
        <dbReference type="Proteomes" id="UP001597326"/>
    </source>
</evidence>
<protein>
    <submittedName>
        <fullName evidence="2">DUF485 domain-containing protein</fullName>
    </submittedName>
</protein>
<feature type="transmembrane region" description="Helical" evidence="1">
    <location>
        <begin position="99"/>
        <end position="122"/>
    </location>
</feature>